<reference evidence="2" key="1">
    <citation type="journal article" date="2014" name="Int. J. Syst. Evol. Microbiol.">
        <title>Complete genome sequence of Corynebacterium casei LMG S-19264T (=DSM 44701T), isolated from a smear-ripened cheese.</title>
        <authorList>
            <consortium name="US DOE Joint Genome Institute (JGI-PGF)"/>
            <person name="Walter F."/>
            <person name="Albersmeier A."/>
            <person name="Kalinowski J."/>
            <person name="Ruckert C."/>
        </authorList>
    </citation>
    <scope>NUCLEOTIDE SEQUENCE</scope>
    <source>
        <strain evidence="2">CGMCC 1.3617</strain>
    </source>
</reference>
<name>A0A917NIZ3_9PROT</name>
<evidence type="ECO:0000256" key="1">
    <source>
        <dbReference type="SAM" id="SignalP"/>
    </source>
</evidence>
<feature type="chain" id="PRO_5037892883" description="DUF3574 domain-containing protein" evidence="1">
    <location>
        <begin position="19"/>
        <end position="134"/>
    </location>
</feature>
<proteinExistence type="predicted"/>
<reference evidence="2" key="2">
    <citation type="submission" date="2020-09" db="EMBL/GenBank/DDBJ databases">
        <authorList>
            <person name="Sun Q."/>
            <person name="Zhou Y."/>
        </authorList>
    </citation>
    <scope>NUCLEOTIDE SEQUENCE</scope>
    <source>
        <strain evidence="2">CGMCC 1.3617</strain>
    </source>
</reference>
<keyword evidence="1" id="KW-0732">Signal</keyword>
<organism evidence="2 3">
    <name type="scientific">Neoroseomonas lacus</name>
    <dbReference type="NCBI Taxonomy" id="287609"/>
    <lineage>
        <taxon>Bacteria</taxon>
        <taxon>Pseudomonadati</taxon>
        <taxon>Pseudomonadota</taxon>
        <taxon>Alphaproteobacteria</taxon>
        <taxon>Acetobacterales</taxon>
        <taxon>Acetobacteraceae</taxon>
        <taxon>Neoroseomonas</taxon>
    </lineage>
</organism>
<evidence type="ECO:0000313" key="3">
    <source>
        <dbReference type="Proteomes" id="UP000661507"/>
    </source>
</evidence>
<dbReference type="AlphaFoldDB" id="A0A917NIZ3"/>
<protein>
    <recommendedName>
        <fullName evidence="4">DUF3574 domain-containing protein</fullName>
    </recommendedName>
</protein>
<gene>
    <name evidence="2" type="ORF">GCM10011320_05120</name>
</gene>
<dbReference type="EMBL" id="BMKW01000001">
    <property type="protein sequence ID" value="GGJ01292.1"/>
    <property type="molecule type" value="Genomic_DNA"/>
</dbReference>
<accession>A0A917NIZ3</accession>
<feature type="signal peptide" evidence="1">
    <location>
        <begin position="1"/>
        <end position="18"/>
    </location>
</feature>
<keyword evidence="3" id="KW-1185">Reference proteome</keyword>
<evidence type="ECO:0000313" key="2">
    <source>
        <dbReference type="EMBL" id="GGJ01292.1"/>
    </source>
</evidence>
<sequence>MRLAALLLAGLAAGCAGLEPTCPAGTQRATVAEAYFGRDVRGRAPVTDAEWQTFLDDTVTPAFPDGLTTVDGAGQWRGPDARILREASKVVTLVLPGASAEQARARVRPLEQVWTSRFQQDSVLTVYRSACVGF</sequence>
<comment type="caution">
    <text evidence="2">The sequence shown here is derived from an EMBL/GenBank/DDBJ whole genome shotgun (WGS) entry which is preliminary data.</text>
</comment>
<dbReference type="Proteomes" id="UP000661507">
    <property type="component" value="Unassembled WGS sequence"/>
</dbReference>
<dbReference type="PROSITE" id="PS51257">
    <property type="entry name" value="PROKAR_LIPOPROTEIN"/>
    <property type="match status" value="1"/>
</dbReference>
<dbReference type="InterPro" id="IPR021957">
    <property type="entry name" value="DUF3574"/>
</dbReference>
<dbReference type="RefSeq" id="WP_229681040.1">
    <property type="nucleotide sequence ID" value="NZ_BMKW01000001.1"/>
</dbReference>
<dbReference type="Pfam" id="PF12098">
    <property type="entry name" value="DUF3574"/>
    <property type="match status" value="1"/>
</dbReference>
<evidence type="ECO:0008006" key="4">
    <source>
        <dbReference type="Google" id="ProtNLM"/>
    </source>
</evidence>